<name>W4LRX0_ENTF1</name>
<comment type="caution">
    <text evidence="1">The sequence shown here is derived from an EMBL/GenBank/DDBJ whole genome shotgun (WGS) entry which is preliminary data.</text>
</comment>
<evidence type="ECO:0000313" key="1">
    <source>
        <dbReference type="EMBL" id="ETX00476.1"/>
    </source>
</evidence>
<dbReference type="EMBL" id="AZHW01000333">
    <property type="protein sequence ID" value="ETX00476.1"/>
    <property type="molecule type" value="Genomic_DNA"/>
</dbReference>
<keyword evidence="2" id="KW-1185">Reference proteome</keyword>
<accession>W4LRX0</accession>
<dbReference type="AlphaFoldDB" id="W4LRX0"/>
<protein>
    <submittedName>
        <fullName evidence="1">Uncharacterized protein</fullName>
    </submittedName>
</protein>
<proteinExistence type="predicted"/>
<sequence>MDHPLHWQIGDIRITRLQELQAPGMRFIVPNATIENLAEIPWLTPFLSDQGDAVGSVHALINSSCQLLTQVASY</sequence>
<dbReference type="Proteomes" id="UP000019141">
    <property type="component" value="Unassembled WGS sequence"/>
</dbReference>
<dbReference type="HOGENOM" id="CLU_2680829_0_0_7"/>
<evidence type="ECO:0000313" key="2">
    <source>
        <dbReference type="Proteomes" id="UP000019141"/>
    </source>
</evidence>
<gene>
    <name evidence="1" type="ORF">ETSY1_10990</name>
</gene>
<reference evidence="1 2" key="1">
    <citation type="journal article" date="2014" name="Nature">
        <title>An environmental bacterial taxon with a large and distinct metabolic repertoire.</title>
        <authorList>
            <person name="Wilson M.C."/>
            <person name="Mori T."/>
            <person name="Ruckert C."/>
            <person name="Uria A.R."/>
            <person name="Helf M.J."/>
            <person name="Takada K."/>
            <person name="Gernert C."/>
            <person name="Steffens U.A."/>
            <person name="Heycke N."/>
            <person name="Schmitt S."/>
            <person name="Rinke C."/>
            <person name="Helfrich E.J."/>
            <person name="Brachmann A.O."/>
            <person name="Gurgui C."/>
            <person name="Wakimoto T."/>
            <person name="Kracht M."/>
            <person name="Crusemann M."/>
            <person name="Hentschel U."/>
            <person name="Abe I."/>
            <person name="Matsunaga S."/>
            <person name="Kalinowski J."/>
            <person name="Takeyama H."/>
            <person name="Piel J."/>
        </authorList>
    </citation>
    <scope>NUCLEOTIDE SEQUENCE [LARGE SCALE GENOMIC DNA]</scope>
    <source>
        <strain evidence="2">TSY1</strain>
    </source>
</reference>
<organism evidence="1 2">
    <name type="scientific">Entotheonella factor</name>
    <dbReference type="NCBI Taxonomy" id="1429438"/>
    <lineage>
        <taxon>Bacteria</taxon>
        <taxon>Pseudomonadati</taxon>
        <taxon>Nitrospinota/Tectimicrobiota group</taxon>
        <taxon>Candidatus Tectimicrobiota</taxon>
        <taxon>Candidatus Entotheonellia</taxon>
        <taxon>Candidatus Entotheonellales</taxon>
        <taxon>Candidatus Entotheonellaceae</taxon>
        <taxon>Candidatus Entotheonella</taxon>
    </lineage>
</organism>